<name>A0A914ULE2_9BILA</name>
<accession>A0A914ULE2</accession>
<sequence>MPSTAMHQYGRSSDCALAFPTPRMRSATQLVVPGWTTTAGRWRLVVDGETGKRNQRGGSGRRLAGRLAGDIAGQCLGLCPRECIGGRRGRSPRRPVLAERVAVDLRPRERPLKPTAAARPRLCSPTCPVRPFLRKTAPIVG</sequence>
<keyword evidence="1" id="KW-1185">Reference proteome</keyword>
<reference evidence="2" key="1">
    <citation type="submission" date="2022-11" db="UniProtKB">
        <authorList>
            <consortium name="WormBaseParasite"/>
        </authorList>
    </citation>
    <scope>IDENTIFICATION</scope>
</reference>
<proteinExistence type="predicted"/>
<evidence type="ECO:0000313" key="2">
    <source>
        <dbReference type="WBParaSite" id="PSAMB.scaffold10944size3723.g33758.t1"/>
    </source>
</evidence>
<evidence type="ECO:0000313" key="1">
    <source>
        <dbReference type="Proteomes" id="UP000887566"/>
    </source>
</evidence>
<dbReference type="WBParaSite" id="PSAMB.scaffold10944size3723.g33758.t1">
    <property type="protein sequence ID" value="PSAMB.scaffold10944size3723.g33758.t1"/>
    <property type="gene ID" value="PSAMB.scaffold10944size3723.g33758"/>
</dbReference>
<dbReference type="AlphaFoldDB" id="A0A914ULE2"/>
<protein>
    <submittedName>
        <fullName evidence="2">Uncharacterized protein</fullName>
    </submittedName>
</protein>
<dbReference type="Proteomes" id="UP000887566">
    <property type="component" value="Unplaced"/>
</dbReference>
<organism evidence="1 2">
    <name type="scientific">Plectus sambesii</name>
    <dbReference type="NCBI Taxonomy" id="2011161"/>
    <lineage>
        <taxon>Eukaryota</taxon>
        <taxon>Metazoa</taxon>
        <taxon>Ecdysozoa</taxon>
        <taxon>Nematoda</taxon>
        <taxon>Chromadorea</taxon>
        <taxon>Plectida</taxon>
        <taxon>Plectina</taxon>
        <taxon>Plectoidea</taxon>
        <taxon>Plectidae</taxon>
        <taxon>Plectus</taxon>
    </lineage>
</organism>